<accession>A0A8D6ZX44</accession>
<feature type="non-terminal residue" evidence="2">
    <location>
        <position position="80"/>
    </location>
</feature>
<proteinExistence type="predicted"/>
<evidence type="ECO:0000313" key="2">
    <source>
        <dbReference type="EMBL" id="CAG1838384.1"/>
    </source>
</evidence>
<sequence length="80" mass="9210">LDYQGHRVKPLHATPNGRRRRSRAHHGLANTLKLCNQMNESPARRKNEGEGDDPDAQFQYQHRTTASFLLHLQPANMLCH</sequence>
<reference evidence="2" key="1">
    <citation type="submission" date="2021-03" db="EMBL/GenBank/DDBJ databases">
        <authorList>
            <consortium name="Genoscope - CEA"/>
            <person name="William W."/>
        </authorList>
    </citation>
    <scope>NUCLEOTIDE SEQUENCE</scope>
    <source>
        <strain evidence="2">Doubled-haploid Pahang</strain>
    </source>
</reference>
<dbReference type="AlphaFoldDB" id="A0A8D6ZX44"/>
<feature type="non-terminal residue" evidence="2">
    <location>
        <position position="1"/>
    </location>
</feature>
<feature type="region of interest" description="Disordered" evidence="1">
    <location>
        <begin position="1"/>
        <end position="58"/>
    </location>
</feature>
<dbReference type="EMBL" id="HG996470">
    <property type="protein sequence ID" value="CAG1838384.1"/>
    <property type="molecule type" value="Genomic_DNA"/>
</dbReference>
<feature type="compositionally biased region" description="Basic residues" evidence="1">
    <location>
        <begin position="1"/>
        <end position="10"/>
    </location>
</feature>
<feature type="compositionally biased region" description="Basic residues" evidence="1">
    <location>
        <begin position="17"/>
        <end position="26"/>
    </location>
</feature>
<gene>
    <name evidence="2" type="ORF">GSMUA_265610.1</name>
</gene>
<name>A0A8D6ZX44_MUSAM</name>
<organism evidence="2">
    <name type="scientific">Musa acuminata subsp. malaccensis</name>
    <name type="common">Wild banana</name>
    <name type="synonym">Musa malaccensis</name>
    <dbReference type="NCBI Taxonomy" id="214687"/>
    <lineage>
        <taxon>Eukaryota</taxon>
        <taxon>Viridiplantae</taxon>
        <taxon>Streptophyta</taxon>
        <taxon>Embryophyta</taxon>
        <taxon>Tracheophyta</taxon>
        <taxon>Spermatophyta</taxon>
        <taxon>Magnoliopsida</taxon>
        <taxon>Liliopsida</taxon>
        <taxon>Zingiberales</taxon>
        <taxon>Musaceae</taxon>
        <taxon>Musa</taxon>
    </lineage>
</organism>
<evidence type="ECO:0000256" key="1">
    <source>
        <dbReference type="SAM" id="MobiDB-lite"/>
    </source>
</evidence>
<protein>
    <submittedName>
        <fullName evidence="2">(wild Malaysian banana) hypothetical protein</fullName>
    </submittedName>
</protein>